<feature type="domain" description="Cytochrome c assembly protein" evidence="10">
    <location>
        <begin position="34"/>
        <end position="202"/>
    </location>
</feature>
<dbReference type="InterPro" id="IPR003557">
    <property type="entry name" value="Cyt_c_biogenesis_CcmC"/>
</dbReference>
<keyword evidence="6 9" id="KW-0201">Cytochrome c-type biogenesis</keyword>
<evidence type="ECO:0000259" key="10">
    <source>
        <dbReference type="Pfam" id="PF01578"/>
    </source>
</evidence>
<evidence type="ECO:0000256" key="9">
    <source>
        <dbReference type="RuleBase" id="RU364092"/>
    </source>
</evidence>
<dbReference type="InterPro" id="IPR002541">
    <property type="entry name" value="Cyt_c_assembly"/>
</dbReference>
<evidence type="ECO:0000313" key="12">
    <source>
        <dbReference type="Proteomes" id="UP000635316"/>
    </source>
</evidence>
<feature type="transmembrane region" description="Helical" evidence="9">
    <location>
        <begin position="39"/>
        <end position="62"/>
    </location>
</feature>
<accession>A0ABS1EAR3</accession>
<comment type="similarity">
    <text evidence="3 9">Belongs to the CcmC/CycZ/HelC family.</text>
</comment>
<sequence>MNRQRSLPSLSASSDSATAKGNWRQFASPVMFDRLVGKLFWPLMLAAMLCALAGLALGLLILPPDAVQGNSYRILFLHVPSSWMAMIVYLAMAFWAIVYWILRTKMAAVMMQALAPTGALMAMLSLLTGALWGRPTWGTYWVWDARLTSMLLLFFLYLGFIALTRSITQQKRADQAGAIMAVVGAINVPVIYFSVMWWNTLHQGASISFKSGVSMHNSMFWALLLMVAASWLYCIAVALARARVIVLQREAGNRWARQRYASTVAQQQE</sequence>
<evidence type="ECO:0000256" key="3">
    <source>
        <dbReference type="ARBA" id="ARBA00005840"/>
    </source>
</evidence>
<gene>
    <name evidence="11" type="primary">ccsA</name>
    <name evidence="9" type="synonym">ccmC</name>
    <name evidence="11" type="ORF">JHL22_06875</name>
</gene>
<keyword evidence="9" id="KW-0997">Cell inner membrane</keyword>
<dbReference type="PANTHER" id="PTHR30071:SF1">
    <property type="entry name" value="CYTOCHROME B_B6 PROTEIN-RELATED"/>
    <property type="match status" value="1"/>
</dbReference>
<feature type="transmembrane region" description="Helical" evidence="9">
    <location>
        <begin position="82"/>
        <end position="102"/>
    </location>
</feature>
<keyword evidence="12" id="KW-1185">Reference proteome</keyword>
<comment type="subcellular location">
    <subcellularLocation>
        <location evidence="9">Cell inner membrane</location>
    </subcellularLocation>
    <subcellularLocation>
        <location evidence="2">Membrane</location>
        <topology evidence="2">Multi-pass membrane protein</topology>
    </subcellularLocation>
</comment>
<dbReference type="Pfam" id="PF01578">
    <property type="entry name" value="Cytochrom_C_asm"/>
    <property type="match status" value="1"/>
</dbReference>
<dbReference type="InterPro" id="IPR045062">
    <property type="entry name" value="Cyt_c_biogenesis_CcsA/CcmC"/>
</dbReference>
<proteinExistence type="inferred from homology"/>
<evidence type="ECO:0000256" key="4">
    <source>
        <dbReference type="ARBA" id="ARBA00016463"/>
    </source>
</evidence>
<dbReference type="PRINTS" id="PR01386">
    <property type="entry name" value="CCMCBIOGNSIS"/>
</dbReference>
<feature type="transmembrane region" description="Helical" evidence="9">
    <location>
        <begin position="145"/>
        <end position="164"/>
    </location>
</feature>
<name>A0ABS1EAR3_9BURK</name>
<comment type="caution">
    <text evidence="11">The sequence shown here is derived from an EMBL/GenBank/DDBJ whole genome shotgun (WGS) entry which is preliminary data.</text>
</comment>
<keyword evidence="9" id="KW-0813">Transport</keyword>
<feature type="transmembrane region" description="Helical" evidence="9">
    <location>
        <begin position="114"/>
        <end position="133"/>
    </location>
</feature>
<evidence type="ECO:0000313" key="11">
    <source>
        <dbReference type="EMBL" id="MBK1780934.1"/>
    </source>
</evidence>
<evidence type="ECO:0000256" key="2">
    <source>
        <dbReference type="ARBA" id="ARBA00004141"/>
    </source>
</evidence>
<evidence type="ECO:0000256" key="7">
    <source>
        <dbReference type="ARBA" id="ARBA00022989"/>
    </source>
</evidence>
<reference evidence="11 12" key="1">
    <citation type="submission" date="2020-12" db="EMBL/GenBank/DDBJ databases">
        <authorList>
            <person name="Lu T."/>
            <person name="Wang Q."/>
            <person name="Han X."/>
        </authorList>
    </citation>
    <scope>NUCLEOTIDE SEQUENCE [LARGE SCALE GENOMIC DNA]</scope>
    <source>
        <strain evidence="11 12">WQ 585</strain>
    </source>
</reference>
<organism evidence="11 12">
    <name type="scientific">Advenella mandrilli</name>
    <dbReference type="NCBI Taxonomy" id="2800330"/>
    <lineage>
        <taxon>Bacteria</taxon>
        <taxon>Pseudomonadati</taxon>
        <taxon>Pseudomonadota</taxon>
        <taxon>Betaproteobacteria</taxon>
        <taxon>Burkholderiales</taxon>
        <taxon>Alcaligenaceae</taxon>
    </lineage>
</organism>
<evidence type="ECO:0000256" key="8">
    <source>
        <dbReference type="ARBA" id="ARBA00023136"/>
    </source>
</evidence>
<feature type="transmembrane region" description="Helical" evidence="9">
    <location>
        <begin position="176"/>
        <end position="198"/>
    </location>
</feature>
<keyword evidence="7 9" id="KW-1133">Transmembrane helix</keyword>
<keyword evidence="8 9" id="KW-0472">Membrane</keyword>
<evidence type="ECO:0000256" key="5">
    <source>
        <dbReference type="ARBA" id="ARBA00022692"/>
    </source>
</evidence>
<dbReference type="NCBIfam" id="TIGR01191">
    <property type="entry name" value="ccmC"/>
    <property type="match status" value="1"/>
</dbReference>
<evidence type="ECO:0000256" key="6">
    <source>
        <dbReference type="ARBA" id="ARBA00022748"/>
    </source>
</evidence>
<dbReference type="EMBL" id="JAENGP010000006">
    <property type="protein sequence ID" value="MBK1780934.1"/>
    <property type="molecule type" value="Genomic_DNA"/>
</dbReference>
<protein>
    <recommendedName>
        <fullName evidence="4 9">Heme exporter protein C</fullName>
    </recommendedName>
    <alternativeName>
        <fullName evidence="9">Cytochrome c-type biogenesis protein</fullName>
    </alternativeName>
</protein>
<keyword evidence="9" id="KW-1003">Cell membrane</keyword>
<comment type="function">
    <text evidence="1 9">Required for the export of heme to the periplasm for the biogenesis of c-type cytochromes.</text>
</comment>
<dbReference type="Proteomes" id="UP000635316">
    <property type="component" value="Unassembled WGS sequence"/>
</dbReference>
<feature type="transmembrane region" description="Helical" evidence="9">
    <location>
        <begin position="218"/>
        <end position="240"/>
    </location>
</feature>
<keyword evidence="5 9" id="KW-0812">Transmembrane</keyword>
<evidence type="ECO:0000256" key="1">
    <source>
        <dbReference type="ARBA" id="ARBA00002442"/>
    </source>
</evidence>
<dbReference type="PANTHER" id="PTHR30071">
    <property type="entry name" value="HEME EXPORTER PROTEIN C"/>
    <property type="match status" value="1"/>
</dbReference>